<dbReference type="PANTHER" id="PTHR45695:SF23">
    <property type="entry name" value="GALANIN-LIKE G-PROTEIN COUPLED RECEPTOR NPR-9"/>
    <property type="match status" value="1"/>
</dbReference>
<proteinExistence type="predicted"/>
<dbReference type="STRING" id="8078.ENSFHEP00000031674"/>
<keyword evidence="4 11" id="KW-1133">Transmembrane helix</keyword>
<evidence type="ECO:0000256" key="7">
    <source>
        <dbReference type="ARBA" id="ARBA00023157"/>
    </source>
</evidence>
<feature type="transmembrane region" description="Helical" evidence="11">
    <location>
        <begin position="229"/>
        <end position="249"/>
    </location>
</feature>
<protein>
    <submittedName>
        <fullName evidence="14">G-protein coupled receptor 54</fullName>
    </submittedName>
</protein>
<evidence type="ECO:0000256" key="12">
    <source>
        <dbReference type="SAM" id="SignalP"/>
    </source>
</evidence>
<sequence>MLLLHVTVSILSLCLHFGLKKTWKSFCRHILSTFFLELPNFSAISTLQKEFLDLLGKNFLFFFSPSHVLCPKTNWFQSKSIAVHTLSSNPPPALLCIYFTFPRFSTLYSNTMFEEMWNSTDQVGLNGSEANASLGKRSYDLEEGGNQHPFLTDAWLVPLFFSLIMLVGLVGNSLVIYVISKHRQMRTATNFYIANLAATDIIFLVCCVPFTATLYPLPGWIFGNFMCKFVAFLQQVTVQATCITLTAMSGDRCYITVYPLKSLRHRSPKVAMIVSVCIWIGSLILSTPILMYQRIEEGYWYGPRQYCMERFPSKTHERAFILYQFIAAYLLPVLTISFCYSMMVKRVGQPTVEPVDNNYQVNLLSERTISIRSKVSKMVVVIVLLFAICWGPIQIFVLFQSFCPNYQPNYTMYKIKTWANCMSYANSSVNPIVYGFMGASFQKSFRKTFPFLFKHKVRDSSMASRTANAEIKFIAAEEGNNNNGVN</sequence>
<dbReference type="PANTHER" id="PTHR45695">
    <property type="entry name" value="LEUCOKININ RECEPTOR-RELATED"/>
    <property type="match status" value="1"/>
</dbReference>
<dbReference type="Gene3D" id="1.20.1070.10">
    <property type="entry name" value="Rhodopsin 7-helix transmembrane proteins"/>
    <property type="match status" value="1"/>
</dbReference>
<dbReference type="GO" id="GO:0005886">
    <property type="term" value="C:plasma membrane"/>
    <property type="evidence" value="ECO:0007669"/>
    <property type="project" value="UniProtKB-SubCell"/>
</dbReference>
<name>A0A3Q2QV70_FUNHE</name>
<keyword evidence="7" id="KW-1015">Disulfide bond</keyword>
<evidence type="ECO:0000256" key="6">
    <source>
        <dbReference type="ARBA" id="ARBA00023136"/>
    </source>
</evidence>
<keyword evidence="2" id="KW-1003">Cell membrane</keyword>
<evidence type="ECO:0000313" key="15">
    <source>
        <dbReference type="Proteomes" id="UP000265000"/>
    </source>
</evidence>
<dbReference type="PRINTS" id="PR01728">
    <property type="entry name" value="KISS1RECEPTR"/>
</dbReference>
<reference evidence="14" key="2">
    <citation type="submission" date="2025-09" db="UniProtKB">
        <authorList>
            <consortium name="Ensembl"/>
        </authorList>
    </citation>
    <scope>IDENTIFICATION</scope>
</reference>
<accession>A0A3Q2QV70</accession>
<evidence type="ECO:0000256" key="9">
    <source>
        <dbReference type="ARBA" id="ARBA00023180"/>
    </source>
</evidence>
<evidence type="ECO:0000256" key="2">
    <source>
        <dbReference type="ARBA" id="ARBA00022475"/>
    </source>
</evidence>
<dbReference type="Ensembl" id="ENSFHET00000033437.1">
    <property type="protein sequence ID" value="ENSFHEP00000031674.1"/>
    <property type="gene ID" value="ENSFHEG00000017726.1"/>
</dbReference>
<keyword evidence="8" id="KW-0675">Receptor</keyword>
<dbReference type="PROSITE" id="PS50262">
    <property type="entry name" value="G_PROTEIN_RECEP_F1_2"/>
    <property type="match status" value="1"/>
</dbReference>
<keyword evidence="3 11" id="KW-0812">Transmembrane</keyword>
<dbReference type="InterPro" id="IPR017452">
    <property type="entry name" value="GPCR_Rhodpsn_7TM"/>
</dbReference>
<feature type="domain" description="G-protein coupled receptors family 1 profile" evidence="13">
    <location>
        <begin position="171"/>
        <end position="434"/>
    </location>
</feature>
<dbReference type="Pfam" id="PF00001">
    <property type="entry name" value="7tm_1"/>
    <property type="match status" value="1"/>
</dbReference>
<evidence type="ECO:0000256" key="10">
    <source>
        <dbReference type="ARBA" id="ARBA00023224"/>
    </source>
</evidence>
<comment type="subcellular location">
    <subcellularLocation>
        <location evidence="1">Cell membrane</location>
        <topology evidence="1">Multi-pass membrane protein</topology>
    </subcellularLocation>
</comment>
<keyword evidence="10" id="KW-0807">Transducer</keyword>
<evidence type="ECO:0000256" key="11">
    <source>
        <dbReference type="SAM" id="Phobius"/>
    </source>
</evidence>
<dbReference type="InterPro" id="IPR008103">
    <property type="entry name" value="KiSS_1_rcpt"/>
</dbReference>
<keyword evidence="12" id="KW-0732">Signal</keyword>
<dbReference type="Proteomes" id="UP000265000">
    <property type="component" value="Unplaced"/>
</dbReference>
<feature type="transmembrane region" description="Helical" evidence="11">
    <location>
        <begin position="191"/>
        <end position="217"/>
    </location>
</feature>
<reference evidence="14" key="1">
    <citation type="submission" date="2025-08" db="UniProtKB">
        <authorList>
            <consortium name="Ensembl"/>
        </authorList>
    </citation>
    <scope>IDENTIFICATION</scope>
</reference>
<dbReference type="AlphaFoldDB" id="A0A3Q2QV70"/>
<evidence type="ECO:0000256" key="8">
    <source>
        <dbReference type="ARBA" id="ARBA00023170"/>
    </source>
</evidence>
<organism evidence="14 15">
    <name type="scientific">Fundulus heteroclitus</name>
    <name type="common">Killifish</name>
    <name type="synonym">Mummichog</name>
    <dbReference type="NCBI Taxonomy" id="8078"/>
    <lineage>
        <taxon>Eukaryota</taxon>
        <taxon>Metazoa</taxon>
        <taxon>Chordata</taxon>
        <taxon>Craniata</taxon>
        <taxon>Vertebrata</taxon>
        <taxon>Euteleostomi</taxon>
        <taxon>Actinopterygii</taxon>
        <taxon>Neopterygii</taxon>
        <taxon>Teleostei</taxon>
        <taxon>Neoteleostei</taxon>
        <taxon>Acanthomorphata</taxon>
        <taxon>Ovalentaria</taxon>
        <taxon>Atherinomorphae</taxon>
        <taxon>Cyprinodontiformes</taxon>
        <taxon>Fundulidae</taxon>
        <taxon>Fundulus</taxon>
    </lineage>
</organism>
<evidence type="ECO:0000256" key="1">
    <source>
        <dbReference type="ARBA" id="ARBA00004651"/>
    </source>
</evidence>
<keyword evidence="15" id="KW-1185">Reference proteome</keyword>
<evidence type="ECO:0000256" key="3">
    <source>
        <dbReference type="ARBA" id="ARBA00022692"/>
    </source>
</evidence>
<feature type="signal peptide" evidence="12">
    <location>
        <begin position="1"/>
        <end position="20"/>
    </location>
</feature>
<dbReference type="GO" id="GO:0008528">
    <property type="term" value="F:G protein-coupled peptide receptor activity"/>
    <property type="evidence" value="ECO:0007669"/>
    <property type="project" value="UniProtKB-ARBA"/>
</dbReference>
<feature type="transmembrane region" description="Helical" evidence="11">
    <location>
        <begin position="270"/>
        <end position="292"/>
    </location>
</feature>
<dbReference type="SUPFAM" id="SSF81321">
    <property type="entry name" value="Family A G protein-coupled receptor-like"/>
    <property type="match status" value="1"/>
</dbReference>
<feature type="chain" id="PRO_5018579085" evidence="12">
    <location>
        <begin position="21"/>
        <end position="486"/>
    </location>
</feature>
<dbReference type="InterPro" id="IPR000276">
    <property type="entry name" value="GPCR_Rhodpsn"/>
</dbReference>
<feature type="transmembrane region" description="Helical" evidence="11">
    <location>
        <begin position="320"/>
        <end position="340"/>
    </location>
</feature>
<dbReference type="GeneTree" id="ENSGT01150000286969"/>
<feature type="transmembrane region" description="Helical" evidence="11">
    <location>
        <begin position="378"/>
        <end position="399"/>
    </location>
</feature>
<evidence type="ECO:0000256" key="5">
    <source>
        <dbReference type="ARBA" id="ARBA00023040"/>
    </source>
</evidence>
<dbReference type="PRINTS" id="PR00237">
    <property type="entry name" value="GPCRRHODOPSN"/>
</dbReference>
<evidence type="ECO:0000313" key="14">
    <source>
        <dbReference type="Ensembl" id="ENSFHEP00000031674.1"/>
    </source>
</evidence>
<dbReference type="FunFam" id="1.20.1070.10:FF:000171">
    <property type="entry name" value="KISS1 receptor b"/>
    <property type="match status" value="1"/>
</dbReference>
<evidence type="ECO:0000259" key="13">
    <source>
        <dbReference type="PROSITE" id="PS50262"/>
    </source>
</evidence>
<feature type="transmembrane region" description="Helical" evidence="11">
    <location>
        <begin position="155"/>
        <end position="179"/>
    </location>
</feature>
<keyword evidence="6 11" id="KW-0472">Membrane</keyword>
<dbReference type="CDD" id="cd15095">
    <property type="entry name" value="7tmA_KiSS1R"/>
    <property type="match status" value="1"/>
</dbReference>
<evidence type="ECO:0000256" key="4">
    <source>
        <dbReference type="ARBA" id="ARBA00022989"/>
    </source>
</evidence>
<keyword evidence="5" id="KW-0297">G-protein coupled receptor</keyword>
<keyword evidence="9" id="KW-0325">Glycoprotein</keyword>